<dbReference type="RefSeq" id="WP_027943929.1">
    <property type="nucleotide sequence ID" value="NZ_BSTI01000002.1"/>
</dbReference>
<dbReference type="AlphaFoldDB" id="A0A9W6QVB7"/>
<dbReference type="Gene3D" id="3.10.450.50">
    <property type="match status" value="1"/>
</dbReference>
<dbReference type="SUPFAM" id="SSF54427">
    <property type="entry name" value="NTF2-like"/>
    <property type="match status" value="1"/>
</dbReference>
<dbReference type="InterPro" id="IPR032710">
    <property type="entry name" value="NTF2-like_dom_sf"/>
</dbReference>
<comment type="caution">
    <text evidence="2">The sequence shown here is derived from an EMBL/GenBank/DDBJ whole genome shotgun (WGS) entry which is preliminary data.</text>
</comment>
<evidence type="ECO:0000259" key="1">
    <source>
        <dbReference type="Pfam" id="PF12680"/>
    </source>
</evidence>
<reference evidence="2" key="1">
    <citation type="submission" date="2023-03" db="EMBL/GenBank/DDBJ databases">
        <title>Amycolatopsis taiwanensis NBRC 103393.</title>
        <authorList>
            <person name="Ichikawa N."/>
            <person name="Sato H."/>
            <person name="Tonouchi N."/>
        </authorList>
    </citation>
    <scope>NUCLEOTIDE SEQUENCE</scope>
    <source>
        <strain evidence="2">NBRC 103393</strain>
    </source>
</reference>
<keyword evidence="3" id="KW-1185">Reference proteome</keyword>
<dbReference type="Pfam" id="PF12680">
    <property type="entry name" value="SnoaL_2"/>
    <property type="match status" value="1"/>
</dbReference>
<organism evidence="2 3">
    <name type="scientific">Amycolatopsis taiwanensis</name>
    <dbReference type="NCBI Taxonomy" id="342230"/>
    <lineage>
        <taxon>Bacteria</taxon>
        <taxon>Bacillati</taxon>
        <taxon>Actinomycetota</taxon>
        <taxon>Actinomycetes</taxon>
        <taxon>Pseudonocardiales</taxon>
        <taxon>Pseudonocardiaceae</taxon>
        <taxon>Amycolatopsis</taxon>
    </lineage>
</organism>
<name>A0A9W6QVB7_9PSEU</name>
<feature type="domain" description="SnoaL-like" evidence="1">
    <location>
        <begin position="19"/>
        <end position="129"/>
    </location>
</feature>
<dbReference type="EMBL" id="BSTI01000002">
    <property type="protein sequence ID" value="GLY64244.1"/>
    <property type="molecule type" value="Genomic_DNA"/>
</dbReference>
<evidence type="ECO:0000313" key="2">
    <source>
        <dbReference type="EMBL" id="GLY64244.1"/>
    </source>
</evidence>
<protein>
    <recommendedName>
        <fullName evidence="1">SnoaL-like domain-containing protein</fullName>
    </recommendedName>
</protein>
<dbReference type="InterPro" id="IPR037401">
    <property type="entry name" value="SnoaL-like"/>
</dbReference>
<proteinExistence type="predicted"/>
<gene>
    <name evidence="2" type="ORF">Atai01_08630</name>
</gene>
<evidence type="ECO:0000313" key="3">
    <source>
        <dbReference type="Proteomes" id="UP001165136"/>
    </source>
</evidence>
<accession>A0A9W6QVB7</accession>
<sequence>MRSAATTHDTAQVLWEKWTALWNGDLSQAEQVLATDFTLHVAVVGADEGTVQGTQGLVDWISLLRTLLGGPTFTVQVGPLIDGDLLCGRWQIQGHYAGGMPGATAAPGTPIAFTGTDILRVDNGLLAEYWLNSDVHVMSAQLGIIA</sequence>
<dbReference type="Proteomes" id="UP001165136">
    <property type="component" value="Unassembled WGS sequence"/>
</dbReference>